<keyword evidence="2" id="KW-1185">Reference proteome</keyword>
<proteinExistence type="predicted"/>
<dbReference type="Gene3D" id="3.40.50.2000">
    <property type="entry name" value="Glycogen Phosphorylase B"/>
    <property type="match status" value="1"/>
</dbReference>
<name>A0A8K0IQA5_COCNU</name>
<dbReference type="Proteomes" id="UP000797356">
    <property type="component" value="Chromosome 11"/>
</dbReference>
<reference evidence="1" key="2">
    <citation type="submission" date="2019-07" db="EMBL/GenBank/DDBJ databases">
        <authorList>
            <person name="Yang Y."/>
            <person name="Bocs S."/>
            <person name="Baudouin L."/>
        </authorList>
    </citation>
    <scope>NUCLEOTIDE SEQUENCE</scope>
    <source>
        <tissue evidence="1">Spear leaf of Hainan Tall coconut</tissue>
    </source>
</reference>
<dbReference type="AlphaFoldDB" id="A0A8K0IQA5"/>
<dbReference type="PANTHER" id="PTHR48049">
    <property type="entry name" value="GLYCOSYLTRANSFERASE"/>
    <property type="match status" value="1"/>
</dbReference>
<evidence type="ECO:0000313" key="2">
    <source>
        <dbReference type="Proteomes" id="UP000797356"/>
    </source>
</evidence>
<comment type="caution">
    <text evidence="1">The sequence shown here is derived from an EMBL/GenBank/DDBJ whole genome shotgun (WGS) entry which is preliminary data.</text>
</comment>
<reference evidence="1" key="1">
    <citation type="journal article" date="2017" name="Gigascience">
        <title>The genome draft of coconut (Cocos nucifera).</title>
        <authorList>
            <person name="Xiao Y."/>
            <person name="Xu P."/>
            <person name="Fan H."/>
            <person name="Baudouin L."/>
            <person name="Xia W."/>
            <person name="Bocs S."/>
            <person name="Xu J."/>
            <person name="Li Q."/>
            <person name="Guo A."/>
            <person name="Zhou L."/>
            <person name="Li J."/>
            <person name="Wu Y."/>
            <person name="Ma Z."/>
            <person name="Armero A."/>
            <person name="Issali A.E."/>
            <person name="Liu N."/>
            <person name="Peng M."/>
            <person name="Yang Y."/>
        </authorList>
    </citation>
    <scope>NUCLEOTIDE SEQUENCE</scope>
    <source>
        <tissue evidence="1">Spear leaf of Hainan Tall coconut</tissue>
    </source>
</reference>
<sequence>MIPFLELSKSLAKRGHHISFLSTPRNILRLPKLPPTLPPLIDFIPIHLPPSDDLADNAEATIDLLPADVEHLKKAYDGLHQPIARFLEQASPRPDWIVQDFVPHWLSPIAAELHIPCAMLNLFPAYFNAFIYGPDGVGMRRSAEQLIVAPEWIPFPTAAAYRLFEARQFHYFLQDDSSGLSAAYRFGLVVRRCKFMALRGCMEWD</sequence>
<evidence type="ECO:0000313" key="1">
    <source>
        <dbReference type="EMBL" id="KAG1364138.1"/>
    </source>
</evidence>
<dbReference type="InterPro" id="IPR050481">
    <property type="entry name" value="UDP-glycosyltransf_plant"/>
</dbReference>
<dbReference type="GO" id="GO:0035251">
    <property type="term" value="F:UDP-glucosyltransferase activity"/>
    <property type="evidence" value="ECO:0007669"/>
    <property type="project" value="InterPro"/>
</dbReference>
<dbReference type="EMBL" id="CM017882">
    <property type="protein sequence ID" value="KAG1364138.1"/>
    <property type="molecule type" value="Genomic_DNA"/>
</dbReference>
<dbReference type="SUPFAM" id="SSF53756">
    <property type="entry name" value="UDP-Glycosyltransferase/glycogen phosphorylase"/>
    <property type="match status" value="1"/>
</dbReference>
<gene>
    <name evidence="1" type="ORF">COCNU_11G009650</name>
</gene>
<accession>A0A8K0IQA5</accession>
<dbReference type="PANTHER" id="PTHR48049:SF60">
    <property type="entry name" value="UDP-GLYCOSYLTRANSFERASE 91B1"/>
    <property type="match status" value="1"/>
</dbReference>
<dbReference type="OrthoDB" id="784816at2759"/>
<organism evidence="1 2">
    <name type="scientific">Cocos nucifera</name>
    <name type="common">Coconut palm</name>
    <dbReference type="NCBI Taxonomy" id="13894"/>
    <lineage>
        <taxon>Eukaryota</taxon>
        <taxon>Viridiplantae</taxon>
        <taxon>Streptophyta</taxon>
        <taxon>Embryophyta</taxon>
        <taxon>Tracheophyta</taxon>
        <taxon>Spermatophyta</taxon>
        <taxon>Magnoliopsida</taxon>
        <taxon>Liliopsida</taxon>
        <taxon>Arecaceae</taxon>
        <taxon>Arecoideae</taxon>
        <taxon>Cocoseae</taxon>
        <taxon>Attaleinae</taxon>
        <taxon>Cocos</taxon>
    </lineage>
</organism>
<protein>
    <submittedName>
        <fullName evidence="1">Putative UDP-rhamnose:rhamnosyltransferase 1</fullName>
    </submittedName>
</protein>